<proteinExistence type="predicted"/>
<organism evidence="2 3">
    <name type="scientific">Apiospora arundinis</name>
    <dbReference type="NCBI Taxonomy" id="335852"/>
    <lineage>
        <taxon>Eukaryota</taxon>
        <taxon>Fungi</taxon>
        <taxon>Dikarya</taxon>
        <taxon>Ascomycota</taxon>
        <taxon>Pezizomycotina</taxon>
        <taxon>Sordariomycetes</taxon>
        <taxon>Xylariomycetidae</taxon>
        <taxon>Amphisphaeriales</taxon>
        <taxon>Apiosporaceae</taxon>
        <taxon>Apiospora</taxon>
    </lineage>
</organism>
<keyword evidence="2" id="KW-0378">Hydrolase</keyword>
<feature type="signal peptide" evidence="1">
    <location>
        <begin position="1"/>
        <end position="17"/>
    </location>
</feature>
<keyword evidence="3" id="KW-1185">Reference proteome</keyword>
<keyword evidence="1" id="KW-0732">Signal</keyword>
<accession>A0ABR2I9M1</accession>
<gene>
    <name evidence="2" type="ORF">PGQ11_010360</name>
</gene>
<comment type="caution">
    <text evidence="2">The sequence shown here is derived from an EMBL/GenBank/DDBJ whole genome shotgun (WGS) entry which is preliminary data.</text>
</comment>
<dbReference type="GO" id="GO:0016787">
    <property type="term" value="F:hydrolase activity"/>
    <property type="evidence" value="ECO:0007669"/>
    <property type="project" value="UniProtKB-KW"/>
</dbReference>
<dbReference type="PANTHER" id="PTHR36578">
    <property type="entry name" value="CHROMOSOME 15, WHOLE GENOME SHOTGUN SEQUENCE"/>
    <property type="match status" value="1"/>
</dbReference>
<feature type="chain" id="PRO_5045751889" evidence="1">
    <location>
        <begin position="18"/>
        <end position="358"/>
    </location>
</feature>
<dbReference type="EMBL" id="JAPCWZ010000006">
    <property type="protein sequence ID" value="KAK8859626.1"/>
    <property type="molecule type" value="Genomic_DNA"/>
</dbReference>
<evidence type="ECO:0000313" key="2">
    <source>
        <dbReference type="EMBL" id="KAK8859626.1"/>
    </source>
</evidence>
<reference evidence="2 3" key="1">
    <citation type="journal article" date="2024" name="IMA Fungus">
        <title>Apiospora arundinis, a panoply of carbohydrate-active enzymes and secondary metabolites.</title>
        <authorList>
            <person name="Sorensen T."/>
            <person name="Petersen C."/>
            <person name="Muurmann A.T."/>
            <person name="Christiansen J.V."/>
            <person name="Brundto M.L."/>
            <person name="Overgaard C.K."/>
            <person name="Boysen A.T."/>
            <person name="Wollenberg R.D."/>
            <person name="Larsen T.O."/>
            <person name="Sorensen J.L."/>
            <person name="Nielsen K.L."/>
            <person name="Sondergaard T.E."/>
        </authorList>
    </citation>
    <scope>NUCLEOTIDE SEQUENCE [LARGE SCALE GENOMIC DNA]</scope>
    <source>
        <strain evidence="2 3">AAU 773</strain>
    </source>
</reference>
<sequence length="358" mass="38328">MKSFAFATVALAAVARAQLLDLEELSDSVPAPIVEEVPFGGDAEELTPSTLRYAKRDTVTCAPQAVGKGPASNPPTDVGFLNDPDFANTANTAATPDGYINTFKNLKASIKAPGYITFQTLAEYNPQLCADKCDKEAGCNAFDIFYERNGLTATGDQCPKPDPTTIIKCSYYTVPVTADLATNVGNLVTTDTPDTNDFHIVIAASNGYLSKRWDPIPGWTQPAGPFDAAINAPVNCEGTDTFIRSSTYPISSTSLYQPEKCTKACADQASYERQHPTPGKAPRTCQFVNSYLLVKNGVAQSQVCSMYTQQWDSSKATNFGQKRGNDQYTITFSLAYTNQTANGVPAACAPASSGDEDC</sequence>
<evidence type="ECO:0000256" key="1">
    <source>
        <dbReference type="SAM" id="SignalP"/>
    </source>
</evidence>
<dbReference type="Proteomes" id="UP001390339">
    <property type="component" value="Unassembled WGS sequence"/>
</dbReference>
<name>A0ABR2I9M1_9PEZI</name>
<dbReference type="PANTHER" id="PTHR36578:SF1">
    <property type="entry name" value="APPLE DOMAIN-CONTAINING PROTEIN"/>
    <property type="match status" value="1"/>
</dbReference>
<protein>
    <submittedName>
        <fullName evidence="2">Glycoside hydrolase</fullName>
    </submittedName>
</protein>
<evidence type="ECO:0000313" key="3">
    <source>
        <dbReference type="Proteomes" id="UP001390339"/>
    </source>
</evidence>